<protein>
    <recommendedName>
        <fullName evidence="3">SWIM-type domain-containing protein</fullName>
    </recommendedName>
</protein>
<gene>
    <name evidence="1" type="ORF">ASPACDRAFT_40624</name>
</gene>
<dbReference type="AlphaFoldDB" id="A0A1L9X4A3"/>
<sequence>MPLSAGIRYEGKLLGRKTRKGEVLEGQGIIPLQPNIIPTQPVASGISISKVNTSSDGQQHEQQQEEQYQACEESPPRGFSALHATQIAGVKSLMLALHCLFPNELLLALDILDRGLVRRLVSTHDATNSPTTQASSVRSTENVFLVNSASGVLTPQPSSRYHPYKTDSETKAYEVRLQAWSCTCPTFTLASFRGPLSPAPGMTSLSTVATASAIELSPRRDYAISHGSYPFGGMLARGSFRSSPPVCKHLLASWLAVRCPSLLGKGNDGFVCVRAEELAGWCAGWGG</sequence>
<dbReference type="OMA" id="HAWNCTC"/>
<dbReference type="EMBL" id="KV878972">
    <property type="protein sequence ID" value="OJK03303.1"/>
    <property type="molecule type" value="Genomic_DNA"/>
</dbReference>
<evidence type="ECO:0000313" key="2">
    <source>
        <dbReference type="Proteomes" id="UP000184546"/>
    </source>
</evidence>
<evidence type="ECO:0008006" key="3">
    <source>
        <dbReference type="Google" id="ProtNLM"/>
    </source>
</evidence>
<dbReference type="VEuPathDB" id="FungiDB:ASPACDRAFT_40624"/>
<dbReference type="STRING" id="690307.A0A1L9X4A3"/>
<dbReference type="Proteomes" id="UP000184546">
    <property type="component" value="Unassembled WGS sequence"/>
</dbReference>
<dbReference type="OrthoDB" id="5413281at2759"/>
<keyword evidence="2" id="KW-1185">Reference proteome</keyword>
<name>A0A1L9X4A3_ASPA1</name>
<accession>A0A1L9X4A3</accession>
<evidence type="ECO:0000313" key="1">
    <source>
        <dbReference type="EMBL" id="OJK03303.1"/>
    </source>
</evidence>
<organism evidence="1 2">
    <name type="scientific">Aspergillus aculeatus (strain ATCC 16872 / CBS 172.66 / WB 5094)</name>
    <dbReference type="NCBI Taxonomy" id="690307"/>
    <lineage>
        <taxon>Eukaryota</taxon>
        <taxon>Fungi</taxon>
        <taxon>Dikarya</taxon>
        <taxon>Ascomycota</taxon>
        <taxon>Pezizomycotina</taxon>
        <taxon>Eurotiomycetes</taxon>
        <taxon>Eurotiomycetidae</taxon>
        <taxon>Eurotiales</taxon>
        <taxon>Aspergillaceae</taxon>
        <taxon>Aspergillus</taxon>
        <taxon>Aspergillus subgen. Circumdati</taxon>
    </lineage>
</organism>
<dbReference type="GeneID" id="30974603"/>
<reference evidence="2" key="1">
    <citation type="journal article" date="2017" name="Genome Biol.">
        <title>Comparative genomics reveals high biological diversity and specific adaptations in the industrially and medically important fungal genus Aspergillus.</title>
        <authorList>
            <person name="de Vries R.P."/>
            <person name="Riley R."/>
            <person name="Wiebenga A."/>
            <person name="Aguilar-Osorio G."/>
            <person name="Amillis S."/>
            <person name="Uchima C.A."/>
            <person name="Anderluh G."/>
            <person name="Asadollahi M."/>
            <person name="Askin M."/>
            <person name="Barry K."/>
            <person name="Battaglia E."/>
            <person name="Bayram O."/>
            <person name="Benocci T."/>
            <person name="Braus-Stromeyer S.A."/>
            <person name="Caldana C."/>
            <person name="Canovas D."/>
            <person name="Cerqueira G.C."/>
            <person name="Chen F."/>
            <person name="Chen W."/>
            <person name="Choi C."/>
            <person name="Clum A."/>
            <person name="Dos Santos R.A."/>
            <person name="Damasio A.R."/>
            <person name="Diallinas G."/>
            <person name="Emri T."/>
            <person name="Fekete E."/>
            <person name="Flipphi M."/>
            <person name="Freyberg S."/>
            <person name="Gallo A."/>
            <person name="Gournas C."/>
            <person name="Habgood R."/>
            <person name="Hainaut M."/>
            <person name="Harispe M.L."/>
            <person name="Henrissat B."/>
            <person name="Hilden K.S."/>
            <person name="Hope R."/>
            <person name="Hossain A."/>
            <person name="Karabika E."/>
            <person name="Karaffa L."/>
            <person name="Karanyi Z."/>
            <person name="Krasevec N."/>
            <person name="Kuo A."/>
            <person name="Kusch H."/>
            <person name="LaButti K."/>
            <person name="Lagendijk E.L."/>
            <person name="Lapidus A."/>
            <person name="Levasseur A."/>
            <person name="Lindquist E."/>
            <person name="Lipzen A."/>
            <person name="Logrieco A.F."/>
            <person name="MacCabe A."/>
            <person name="Maekelae M.R."/>
            <person name="Malavazi I."/>
            <person name="Melin P."/>
            <person name="Meyer V."/>
            <person name="Mielnichuk N."/>
            <person name="Miskei M."/>
            <person name="Molnar A.P."/>
            <person name="Mule G."/>
            <person name="Ngan C.Y."/>
            <person name="Orejas M."/>
            <person name="Orosz E."/>
            <person name="Ouedraogo J.P."/>
            <person name="Overkamp K.M."/>
            <person name="Park H.-S."/>
            <person name="Perrone G."/>
            <person name="Piumi F."/>
            <person name="Punt P.J."/>
            <person name="Ram A.F."/>
            <person name="Ramon A."/>
            <person name="Rauscher S."/>
            <person name="Record E."/>
            <person name="Riano-Pachon D.M."/>
            <person name="Robert V."/>
            <person name="Roehrig J."/>
            <person name="Ruller R."/>
            <person name="Salamov A."/>
            <person name="Salih N.S."/>
            <person name="Samson R.A."/>
            <person name="Sandor E."/>
            <person name="Sanguinetti M."/>
            <person name="Schuetze T."/>
            <person name="Sepcic K."/>
            <person name="Shelest E."/>
            <person name="Sherlock G."/>
            <person name="Sophianopoulou V."/>
            <person name="Squina F.M."/>
            <person name="Sun H."/>
            <person name="Susca A."/>
            <person name="Todd R.B."/>
            <person name="Tsang A."/>
            <person name="Unkles S.E."/>
            <person name="van de Wiele N."/>
            <person name="van Rossen-Uffink D."/>
            <person name="Oliveira J.V."/>
            <person name="Vesth T.C."/>
            <person name="Visser J."/>
            <person name="Yu J.-H."/>
            <person name="Zhou M."/>
            <person name="Andersen M.R."/>
            <person name="Archer D.B."/>
            <person name="Baker S.E."/>
            <person name="Benoit I."/>
            <person name="Brakhage A.A."/>
            <person name="Braus G.H."/>
            <person name="Fischer R."/>
            <person name="Frisvad J.C."/>
            <person name="Goldman G.H."/>
            <person name="Houbraken J."/>
            <person name="Oakley B."/>
            <person name="Pocsi I."/>
            <person name="Scazzocchio C."/>
            <person name="Seiboth B."/>
            <person name="vanKuyk P.A."/>
            <person name="Wortman J."/>
            <person name="Dyer P.S."/>
            <person name="Grigoriev I.V."/>
        </authorList>
    </citation>
    <scope>NUCLEOTIDE SEQUENCE [LARGE SCALE GENOMIC DNA]</scope>
    <source>
        <strain evidence="2">ATCC 16872 / CBS 172.66 / WB 5094</strain>
    </source>
</reference>
<proteinExistence type="predicted"/>
<dbReference type="RefSeq" id="XP_020059642.1">
    <property type="nucleotide sequence ID" value="XM_020200789.1"/>
</dbReference>